<dbReference type="InterPro" id="IPR030970">
    <property type="entry name" value="ABC_MlaD"/>
</dbReference>
<dbReference type="GO" id="GO:0005543">
    <property type="term" value="F:phospholipid binding"/>
    <property type="evidence" value="ECO:0007669"/>
    <property type="project" value="TreeGrafter"/>
</dbReference>
<comment type="caution">
    <text evidence="2">The sequence shown here is derived from an EMBL/GenBank/DDBJ whole genome shotgun (WGS) entry which is preliminary data.</text>
</comment>
<sequence length="182" mass="19290">MNSRKLEILVGFFVALGIAAFAMLALKVANAGISGNGETYLLKAKFENIGSLKARAPIKVGGVVVGRVEAISIHPQEFVPVVDMTIDAQYQCRFSDTSSVSILTSGILGEQYLGINPVIAPKSAEQACFGVAVTSDDKDLGLDELFGVESKALNDGDYITDTKSALVLEELIGQFLFNQGGE</sequence>
<dbReference type="GO" id="GO:0005548">
    <property type="term" value="F:phospholipid transporter activity"/>
    <property type="evidence" value="ECO:0007669"/>
    <property type="project" value="TreeGrafter"/>
</dbReference>
<protein>
    <recommendedName>
        <fullName evidence="1">Mce/MlaD domain-containing protein</fullName>
    </recommendedName>
</protein>
<evidence type="ECO:0000259" key="1">
    <source>
        <dbReference type="Pfam" id="PF02470"/>
    </source>
</evidence>
<evidence type="ECO:0000313" key="2">
    <source>
        <dbReference type="EMBL" id="KKL26642.1"/>
    </source>
</evidence>
<reference evidence="2" key="1">
    <citation type="journal article" date="2015" name="Nature">
        <title>Complex archaea that bridge the gap between prokaryotes and eukaryotes.</title>
        <authorList>
            <person name="Spang A."/>
            <person name="Saw J.H."/>
            <person name="Jorgensen S.L."/>
            <person name="Zaremba-Niedzwiedzka K."/>
            <person name="Martijn J."/>
            <person name="Lind A.E."/>
            <person name="van Eijk R."/>
            <person name="Schleper C."/>
            <person name="Guy L."/>
            <person name="Ettema T.J."/>
        </authorList>
    </citation>
    <scope>NUCLEOTIDE SEQUENCE</scope>
</reference>
<dbReference type="NCBIfam" id="TIGR04430">
    <property type="entry name" value="OM_asym_MlaD"/>
    <property type="match status" value="1"/>
</dbReference>
<dbReference type="AlphaFoldDB" id="A0A0F9CJL1"/>
<dbReference type="PANTHER" id="PTHR33371:SF4">
    <property type="entry name" value="INTERMEMBRANE PHOSPHOLIPID TRANSPORT SYSTEM BINDING PROTEIN MLAD"/>
    <property type="match status" value="1"/>
</dbReference>
<dbReference type="Pfam" id="PF02470">
    <property type="entry name" value="MlaD"/>
    <property type="match status" value="1"/>
</dbReference>
<accession>A0A0F9CJL1</accession>
<proteinExistence type="predicted"/>
<dbReference type="EMBL" id="LAZR01035762">
    <property type="protein sequence ID" value="KKL26642.1"/>
    <property type="molecule type" value="Genomic_DNA"/>
</dbReference>
<dbReference type="InterPro" id="IPR052336">
    <property type="entry name" value="MlaD_Phospholipid_Transporter"/>
</dbReference>
<organism evidence="2">
    <name type="scientific">marine sediment metagenome</name>
    <dbReference type="NCBI Taxonomy" id="412755"/>
    <lineage>
        <taxon>unclassified sequences</taxon>
        <taxon>metagenomes</taxon>
        <taxon>ecological metagenomes</taxon>
    </lineage>
</organism>
<dbReference type="PANTHER" id="PTHR33371">
    <property type="entry name" value="INTERMEMBRANE PHOSPHOLIPID TRANSPORT SYSTEM BINDING PROTEIN MLAD-RELATED"/>
    <property type="match status" value="1"/>
</dbReference>
<dbReference type="InterPro" id="IPR003399">
    <property type="entry name" value="Mce/MlaD"/>
</dbReference>
<gene>
    <name evidence="2" type="ORF">LCGC14_2393260</name>
</gene>
<name>A0A0F9CJL1_9ZZZZ</name>
<feature type="domain" description="Mce/MlaD" evidence="1">
    <location>
        <begin position="39"/>
        <end position="117"/>
    </location>
</feature>